<dbReference type="Gene3D" id="3.40.50.720">
    <property type="entry name" value="NAD(P)-binding Rossmann-like Domain"/>
    <property type="match status" value="1"/>
</dbReference>
<dbReference type="PANTHER" id="PTHR43355">
    <property type="entry name" value="FLAVIN REDUCTASE (NADPH)"/>
    <property type="match status" value="1"/>
</dbReference>
<keyword evidence="3" id="KW-1185">Reference proteome</keyword>
<evidence type="ECO:0000259" key="1">
    <source>
        <dbReference type="Pfam" id="PF13460"/>
    </source>
</evidence>
<proteinExistence type="predicted"/>
<feature type="domain" description="NAD(P)-binding" evidence="1">
    <location>
        <begin position="7"/>
        <end position="187"/>
    </location>
</feature>
<dbReference type="Proteomes" id="UP000431269">
    <property type="component" value="Chromosome"/>
</dbReference>
<dbReference type="EMBL" id="CP047045">
    <property type="protein sequence ID" value="QGZ93797.1"/>
    <property type="molecule type" value="Genomic_DNA"/>
</dbReference>
<evidence type="ECO:0000313" key="3">
    <source>
        <dbReference type="Proteomes" id="UP000431269"/>
    </source>
</evidence>
<dbReference type="SUPFAM" id="SSF51735">
    <property type="entry name" value="NAD(P)-binding Rossmann-fold domains"/>
    <property type="match status" value="1"/>
</dbReference>
<sequence length="200" mass="21114">MNVVIIGATGKAAARLISELTRRAHAVRGLARHVEGADIGIPLLQVDANDRAALAHAVRGADAVFLSARFVSVQSAPVIGAMQDAGVRRLLVVGGAGSLEVSPGVQLLDTPTFPDVARPESQAGRTFLAALKASDLDWTFLSPPLSFGPGDRTGTYRLGGDQLMRDDSGASAMSYEDFAKALVDELETSAHTRRRFTIAY</sequence>
<dbReference type="Pfam" id="PF13460">
    <property type="entry name" value="NAD_binding_10"/>
    <property type="match status" value="1"/>
</dbReference>
<dbReference type="RefSeq" id="WP_158764789.1">
    <property type="nucleotide sequence ID" value="NZ_CP047045.1"/>
</dbReference>
<protein>
    <submittedName>
        <fullName evidence="2">NADH-flavin reductase</fullName>
    </submittedName>
</protein>
<reference evidence="3" key="1">
    <citation type="submission" date="2019-12" db="EMBL/GenBank/DDBJ databases">
        <title>Complete genome of Terracaulis silvestris 0127_4.</title>
        <authorList>
            <person name="Vieira S."/>
            <person name="Riedel T."/>
            <person name="Sproer C."/>
            <person name="Pascual J."/>
            <person name="Boedeker C."/>
            <person name="Overmann J."/>
        </authorList>
    </citation>
    <scope>NUCLEOTIDE SEQUENCE [LARGE SCALE GENOMIC DNA]</scope>
    <source>
        <strain evidence="3">0127_4</strain>
    </source>
</reference>
<dbReference type="InterPro" id="IPR051606">
    <property type="entry name" value="Polyketide_Oxido-like"/>
</dbReference>
<name>A0A6I6MM52_9CAUL</name>
<dbReference type="InterPro" id="IPR016040">
    <property type="entry name" value="NAD(P)-bd_dom"/>
</dbReference>
<dbReference type="PANTHER" id="PTHR43355:SF2">
    <property type="entry name" value="FLAVIN REDUCTASE (NADPH)"/>
    <property type="match status" value="1"/>
</dbReference>
<dbReference type="AlphaFoldDB" id="A0A6I6MM52"/>
<evidence type="ECO:0000313" key="2">
    <source>
        <dbReference type="EMBL" id="QGZ93797.1"/>
    </source>
</evidence>
<dbReference type="KEGG" id="tsv:DSM104635_00610"/>
<gene>
    <name evidence="2" type="ORF">DSM104635_00610</name>
</gene>
<organism evidence="2 3">
    <name type="scientific">Terricaulis silvestris</name>
    <dbReference type="NCBI Taxonomy" id="2686094"/>
    <lineage>
        <taxon>Bacteria</taxon>
        <taxon>Pseudomonadati</taxon>
        <taxon>Pseudomonadota</taxon>
        <taxon>Alphaproteobacteria</taxon>
        <taxon>Caulobacterales</taxon>
        <taxon>Caulobacteraceae</taxon>
        <taxon>Terricaulis</taxon>
    </lineage>
</organism>
<dbReference type="GO" id="GO:0016646">
    <property type="term" value="F:oxidoreductase activity, acting on the CH-NH group of donors, NAD or NADP as acceptor"/>
    <property type="evidence" value="ECO:0007669"/>
    <property type="project" value="TreeGrafter"/>
</dbReference>
<dbReference type="InterPro" id="IPR036291">
    <property type="entry name" value="NAD(P)-bd_dom_sf"/>
</dbReference>
<accession>A0A6I6MM52</accession>